<dbReference type="Pfam" id="PF13560">
    <property type="entry name" value="HTH_31"/>
    <property type="match status" value="1"/>
</dbReference>
<dbReference type="PANTHER" id="PTHR46797">
    <property type="entry name" value="HTH-TYPE TRANSCRIPTIONAL REGULATOR"/>
    <property type="match status" value="1"/>
</dbReference>
<dbReference type="InterPro" id="IPR050807">
    <property type="entry name" value="TransReg_Diox_bact_type"/>
</dbReference>
<dbReference type="EMBL" id="BAABBF010000005">
    <property type="protein sequence ID" value="GAA3715686.1"/>
    <property type="molecule type" value="Genomic_DNA"/>
</dbReference>
<keyword evidence="1" id="KW-0238">DNA-binding</keyword>
<feature type="domain" description="HTH cro/C1-type" evidence="2">
    <location>
        <begin position="11"/>
        <end position="65"/>
    </location>
</feature>
<dbReference type="Proteomes" id="UP001500523">
    <property type="component" value="Unassembled WGS sequence"/>
</dbReference>
<evidence type="ECO:0000313" key="4">
    <source>
        <dbReference type="Proteomes" id="UP001500523"/>
    </source>
</evidence>
<dbReference type="SUPFAM" id="SSF47413">
    <property type="entry name" value="lambda repressor-like DNA-binding domains"/>
    <property type="match status" value="1"/>
</dbReference>
<name>A0ABP7E8D5_9SPHN</name>
<dbReference type="InterPro" id="IPR001387">
    <property type="entry name" value="Cro/C1-type_HTH"/>
</dbReference>
<comment type="caution">
    <text evidence="3">The sequence shown here is derived from an EMBL/GenBank/DDBJ whole genome shotgun (WGS) entry which is preliminary data.</text>
</comment>
<dbReference type="PROSITE" id="PS50943">
    <property type="entry name" value="HTH_CROC1"/>
    <property type="match status" value="1"/>
</dbReference>
<dbReference type="CDD" id="cd00093">
    <property type="entry name" value="HTH_XRE"/>
    <property type="match status" value="1"/>
</dbReference>
<dbReference type="Gene3D" id="1.10.260.40">
    <property type="entry name" value="lambda repressor-like DNA-binding domains"/>
    <property type="match status" value="1"/>
</dbReference>
<dbReference type="RefSeq" id="WP_344693768.1">
    <property type="nucleotide sequence ID" value="NZ_BAABBF010000005.1"/>
</dbReference>
<proteinExistence type="predicted"/>
<keyword evidence="4" id="KW-1185">Reference proteome</keyword>
<evidence type="ECO:0000259" key="2">
    <source>
        <dbReference type="PROSITE" id="PS50943"/>
    </source>
</evidence>
<reference evidence="4" key="1">
    <citation type="journal article" date="2019" name="Int. J. Syst. Evol. Microbiol.">
        <title>The Global Catalogue of Microorganisms (GCM) 10K type strain sequencing project: providing services to taxonomists for standard genome sequencing and annotation.</title>
        <authorList>
            <consortium name="The Broad Institute Genomics Platform"/>
            <consortium name="The Broad Institute Genome Sequencing Center for Infectious Disease"/>
            <person name="Wu L."/>
            <person name="Ma J."/>
        </authorList>
    </citation>
    <scope>NUCLEOTIDE SEQUENCE [LARGE SCALE GENOMIC DNA]</scope>
    <source>
        <strain evidence="4">JCM 17498</strain>
    </source>
</reference>
<evidence type="ECO:0000256" key="1">
    <source>
        <dbReference type="ARBA" id="ARBA00023125"/>
    </source>
</evidence>
<accession>A0ABP7E8D5</accession>
<dbReference type="SMART" id="SM00530">
    <property type="entry name" value="HTH_XRE"/>
    <property type="match status" value="1"/>
</dbReference>
<protein>
    <submittedName>
        <fullName evidence="3">Helix-turn-helix transcriptional regulator</fullName>
    </submittedName>
</protein>
<dbReference type="PANTHER" id="PTHR46797:SF1">
    <property type="entry name" value="METHYLPHOSPHONATE SYNTHASE"/>
    <property type="match status" value="1"/>
</dbReference>
<dbReference type="InterPro" id="IPR010982">
    <property type="entry name" value="Lambda_DNA-bd_dom_sf"/>
</dbReference>
<organism evidence="3 4">
    <name type="scientific">Sphingomonas cynarae</name>
    <dbReference type="NCBI Taxonomy" id="930197"/>
    <lineage>
        <taxon>Bacteria</taxon>
        <taxon>Pseudomonadati</taxon>
        <taxon>Pseudomonadota</taxon>
        <taxon>Alphaproteobacteria</taxon>
        <taxon>Sphingomonadales</taxon>
        <taxon>Sphingomonadaceae</taxon>
        <taxon>Sphingomonas</taxon>
    </lineage>
</organism>
<evidence type="ECO:0000313" key="3">
    <source>
        <dbReference type="EMBL" id="GAA3715686.1"/>
    </source>
</evidence>
<gene>
    <name evidence="3" type="ORF">GCM10022268_25350</name>
</gene>
<sequence length="71" mass="7977">MDWIKILAGNVRRLRVEQKLTQEQLAYDAEIDVTYLRGIEGGRRNPSVRVIGRLASILGCHPGKLLDESST</sequence>